<name>A0A6P7FL52_DIAVI</name>
<sequence>MPNQYKSVFLILVACLTGYVFPQQQGNKICTTVNSLDAACGNVARGTEPYECDTVKSKVSCVLHIDRGEDQFAVLDPEEALLGASFASDNVSVIGEIVGENQPYQTVVVVRKQYTNFESLRGKRFCHPGFVHDELVTKFVLNEFEKKIIDANQTYCENKQASTLIEKELSVLSNFFGSACRPGPWVEDNDDLDKNLKSKYSNLCDLCGPEKCNVNYKTPFNDSLNCLESGGDVAVTSLSRALVFLNKSTNADRYQYLCPNGTISTTIPCVWTKQLNRLIVTGRTRVNEVSDYLKKNLPANTAFASQSLGMLPIKDSLLELLKMKSTDKINYLPDTSLSKHVAGIRSIPSLSNNTRCKEVVNWCTLNDKEQQKCKWFAQAALNVGLEPVVDCKQSSDNDTVSCLIDLQNNKSDVMYSDVTYGYIALKKGLQPIAYPETFKTNISYVVIAVKNGTSIKSLNDLQGKQSCFPRYGGREWLVFIDTLRTQNIVSKKSCDYSAIFSDFVGSSCVPDARSKDFGFSTGDSDKLCAQCIPVSNLHTAVYCNADDDNKYYGTDGALRCLSSGAGEYAVITLKDIKEFNGSKDFQILAKNGSVVTTNFWFDPNMDDIALAVITSGQVLIQKDSPKKEDIRFLLNGIDVEFAQHLRSPFRMYERFNGESDLLFPDNTPGIDVDGSGVTAKYVENYKGLLKRSEDCIVNPNSAYSIIPSTILLTVIMLIVRF</sequence>
<dbReference type="PROSITE" id="PS51408">
    <property type="entry name" value="TRANSFERRIN_LIKE_4"/>
    <property type="match status" value="2"/>
</dbReference>
<feature type="chain" id="PRO_5028204625" evidence="1">
    <location>
        <begin position="23"/>
        <end position="721"/>
    </location>
</feature>
<proteinExistence type="predicted"/>
<dbReference type="Gene3D" id="3.40.190.10">
    <property type="entry name" value="Periplasmic binding protein-like II"/>
    <property type="match status" value="3"/>
</dbReference>
<dbReference type="GO" id="GO:0055037">
    <property type="term" value="C:recycling endosome"/>
    <property type="evidence" value="ECO:0007669"/>
    <property type="project" value="TreeGrafter"/>
</dbReference>
<protein>
    <submittedName>
        <fullName evidence="3">Transferrin-like isoform X1</fullName>
    </submittedName>
</protein>
<dbReference type="InterPro" id="IPR001156">
    <property type="entry name" value="Transferrin-like_dom"/>
</dbReference>
<dbReference type="GO" id="GO:0005615">
    <property type="term" value="C:extracellular space"/>
    <property type="evidence" value="ECO:0007669"/>
    <property type="project" value="TreeGrafter"/>
</dbReference>
<accession>A0A6P7FL52</accession>
<dbReference type="PANTHER" id="PTHR11485">
    <property type="entry name" value="TRANSFERRIN"/>
    <property type="match status" value="1"/>
</dbReference>
<reference evidence="3" key="1">
    <citation type="submission" date="2025-08" db="UniProtKB">
        <authorList>
            <consortium name="RefSeq"/>
        </authorList>
    </citation>
    <scope>IDENTIFICATION</scope>
    <source>
        <tissue evidence="3">Whole insect</tissue>
    </source>
</reference>
<dbReference type="AlphaFoldDB" id="A0A6P7FL52"/>
<dbReference type="GO" id="GO:0005886">
    <property type="term" value="C:plasma membrane"/>
    <property type="evidence" value="ECO:0007669"/>
    <property type="project" value="TreeGrafter"/>
</dbReference>
<dbReference type="GO" id="GO:0005769">
    <property type="term" value="C:early endosome"/>
    <property type="evidence" value="ECO:0007669"/>
    <property type="project" value="TreeGrafter"/>
</dbReference>
<dbReference type="CDD" id="cd13529">
    <property type="entry name" value="PBP2_transferrin"/>
    <property type="match status" value="1"/>
</dbReference>
<feature type="domain" description="Transferrin-like" evidence="2">
    <location>
        <begin position="27"/>
        <end position="342"/>
    </location>
</feature>
<dbReference type="SUPFAM" id="SSF53850">
    <property type="entry name" value="Periplasmic binding protein-like II"/>
    <property type="match status" value="2"/>
</dbReference>
<gene>
    <name evidence="3" type="primary">LOC114328904</name>
</gene>
<feature type="domain" description="Transferrin-like" evidence="2">
    <location>
        <begin position="360"/>
        <end position="690"/>
    </location>
</feature>
<evidence type="ECO:0000313" key="3">
    <source>
        <dbReference type="RefSeq" id="XP_028133683.1"/>
    </source>
</evidence>
<evidence type="ECO:0000256" key="1">
    <source>
        <dbReference type="SAM" id="SignalP"/>
    </source>
</evidence>
<dbReference type="InParanoid" id="A0A6P7FL52"/>
<dbReference type="Pfam" id="PF00405">
    <property type="entry name" value="Transferrin"/>
    <property type="match status" value="2"/>
</dbReference>
<evidence type="ECO:0000259" key="2">
    <source>
        <dbReference type="PROSITE" id="PS51408"/>
    </source>
</evidence>
<dbReference type="SMART" id="SM00094">
    <property type="entry name" value="TR_FER"/>
    <property type="match status" value="1"/>
</dbReference>
<dbReference type="RefSeq" id="XP_028133683.1">
    <property type="nucleotide sequence ID" value="XM_028277882.1"/>
</dbReference>
<feature type="signal peptide" evidence="1">
    <location>
        <begin position="1"/>
        <end position="22"/>
    </location>
</feature>
<keyword evidence="1" id="KW-0732">Signal</keyword>
<dbReference type="OrthoDB" id="8183540at2759"/>
<organism evidence="3">
    <name type="scientific">Diabrotica virgifera virgifera</name>
    <name type="common">western corn rootworm</name>
    <dbReference type="NCBI Taxonomy" id="50390"/>
    <lineage>
        <taxon>Eukaryota</taxon>
        <taxon>Metazoa</taxon>
        <taxon>Ecdysozoa</taxon>
        <taxon>Arthropoda</taxon>
        <taxon>Hexapoda</taxon>
        <taxon>Insecta</taxon>
        <taxon>Pterygota</taxon>
        <taxon>Neoptera</taxon>
        <taxon>Endopterygota</taxon>
        <taxon>Coleoptera</taxon>
        <taxon>Polyphaga</taxon>
        <taxon>Cucujiformia</taxon>
        <taxon>Chrysomeloidea</taxon>
        <taxon>Chrysomelidae</taxon>
        <taxon>Galerucinae</taxon>
        <taxon>Diabroticina</taxon>
        <taxon>Diabroticites</taxon>
        <taxon>Diabrotica</taxon>
    </lineage>
</organism>
<dbReference type="GO" id="GO:0006826">
    <property type="term" value="P:iron ion transport"/>
    <property type="evidence" value="ECO:0007669"/>
    <property type="project" value="TreeGrafter"/>
</dbReference>
<dbReference type="PANTHER" id="PTHR11485:SF29">
    <property type="entry name" value="TRANSFERRIN 2"/>
    <property type="match status" value="1"/>
</dbReference>